<dbReference type="InterPro" id="IPR050831">
    <property type="entry name" value="CEA_cell_adhesion"/>
</dbReference>
<accession>A0A6I9LTT3</accession>
<dbReference type="InterPro" id="IPR013783">
    <property type="entry name" value="Ig-like_fold"/>
</dbReference>
<evidence type="ECO:0000313" key="9">
    <source>
        <dbReference type="Ensembl" id="ENSPEMP00000011905.1"/>
    </source>
</evidence>
<dbReference type="AlphaFoldDB" id="A0A6I9LTT3"/>
<evidence type="ECO:0000256" key="2">
    <source>
        <dbReference type="ARBA" id="ARBA00023180"/>
    </source>
</evidence>
<dbReference type="GO" id="GO:1990782">
    <property type="term" value="F:protein tyrosine kinase binding"/>
    <property type="evidence" value="ECO:0007669"/>
    <property type="project" value="TreeGrafter"/>
</dbReference>
<feature type="compositionally biased region" description="Polar residues" evidence="5">
    <location>
        <begin position="289"/>
        <end position="303"/>
    </location>
</feature>
<feature type="signal peptide" evidence="7">
    <location>
        <begin position="1"/>
        <end position="34"/>
    </location>
</feature>
<sequence length="343" mass="37857">MELTSAPLHNAQVSWSGLLLTVFLLTCWNSPTTAKVTVEAVPPHVAEGQNVLLLVHNLPAEVRAFYWYKGETVVDSNEIARFLISSSTNKTGPAYSGREMIYPNGSLLFQNVTQNDTGVYMLNMIMENFDYESASVQFRVHQPVTLPFIQVINTTFKELDSVFMTCYSNNTGISISWLFNGQSLRITDRMKLSQNNSTLTIDPVRREDSGDYQCEVSNPVSSKKSDPIQLNIIPDLTQGTAVLSGGAIASIVVGAVAGMTLIAVLAYFLYFRKTGRRTDQRDLTEHKSSASNHNLGPSDNSPTKVDEVAYSVLDFNAQQPKPPTSASPSPRVTEEVYSEVKKK</sequence>
<dbReference type="PANTHER" id="PTHR44427">
    <property type="entry name" value="CARCINOEMBRYONIC ANTIGEN-RELATED CELL ADHESION MOLECULE 19"/>
    <property type="match status" value="1"/>
</dbReference>
<dbReference type="PROSITE" id="PS50835">
    <property type="entry name" value="IG_LIKE"/>
    <property type="match status" value="1"/>
</dbReference>
<dbReference type="InterPro" id="IPR013151">
    <property type="entry name" value="Immunoglobulin_dom"/>
</dbReference>
<dbReference type="GeneTree" id="ENSGT01100000263479"/>
<protein>
    <recommendedName>
        <fullName evidence="8">Ig-like domain-containing protein</fullName>
    </recommendedName>
</protein>
<dbReference type="InterPro" id="IPR036179">
    <property type="entry name" value="Ig-like_dom_sf"/>
</dbReference>
<dbReference type="InterPro" id="IPR007110">
    <property type="entry name" value="Ig-like_dom"/>
</dbReference>
<dbReference type="InterPro" id="IPR013106">
    <property type="entry name" value="Ig_V-set"/>
</dbReference>
<dbReference type="CDD" id="cd05740">
    <property type="entry name" value="IgI_hCEACAM_2_4_6_like"/>
    <property type="match status" value="1"/>
</dbReference>
<dbReference type="Pfam" id="PF00047">
    <property type="entry name" value="ig"/>
    <property type="match status" value="1"/>
</dbReference>
<organism evidence="9 10">
    <name type="scientific">Peromyscus maniculatus bairdii</name>
    <name type="common">Prairie deer mouse</name>
    <dbReference type="NCBI Taxonomy" id="230844"/>
    <lineage>
        <taxon>Eukaryota</taxon>
        <taxon>Metazoa</taxon>
        <taxon>Chordata</taxon>
        <taxon>Craniata</taxon>
        <taxon>Vertebrata</taxon>
        <taxon>Euteleostomi</taxon>
        <taxon>Mammalia</taxon>
        <taxon>Eutheria</taxon>
        <taxon>Euarchontoglires</taxon>
        <taxon>Glires</taxon>
        <taxon>Rodentia</taxon>
        <taxon>Myomorpha</taxon>
        <taxon>Muroidea</taxon>
        <taxon>Cricetidae</taxon>
        <taxon>Neotominae</taxon>
        <taxon>Peromyscus</taxon>
    </lineage>
</organism>
<gene>
    <name evidence="9" type="primary">Ceacam1</name>
</gene>
<feature type="transmembrane region" description="Helical" evidence="6">
    <location>
        <begin position="247"/>
        <end position="271"/>
    </location>
</feature>
<dbReference type="GO" id="GO:0007165">
    <property type="term" value="P:signal transduction"/>
    <property type="evidence" value="ECO:0007669"/>
    <property type="project" value="TreeGrafter"/>
</dbReference>
<dbReference type="SMART" id="SM00409">
    <property type="entry name" value="IG"/>
    <property type="match status" value="2"/>
</dbReference>
<keyword evidence="10" id="KW-1185">Reference proteome</keyword>
<feature type="chain" id="PRO_5044635489" description="Ig-like domain-containing protein" evidence="7">
    <location>
        <begin position="35"/>
        <end position="343"/>
    </location>
</feature>
<evidence type="ECO:0000256" key="6">
    <source>
        <dbReference type="SAM" id="Phobius"/>
    </source>
</evidence>
<keyword evidence="6" id="KW-1133">Transmembrane helix</keyword>
<dbReference type="GO" id="GO:0002682">
    <property type="term" value="P:regulation of immune system process"/>
    <property type="evidence" value="ECO:0007669"/>
    <property type="project" value="TreeGrafter"/>
</dbReference>
<feature type="compositionally biased region" description="Basic and acidic residues" evidence="5">
    <location>
        <begin position="332"/>
        <end position="343"/>
    </location>
</feature>
<dbReference type="Proteomes" id="UP000694547">
    <property type="component" value="Chromosome 1"/>
</dbReference>
<keyword evidence="6" id="KW-0472">Membrane</keyword>
<dbReference type="SMART" id="SM00408">
    <property type="entry name" value="IGc2"/>
    <property type="match status" value="1"/>
</dbReference>
<dbReference type="RefSeq" id="XP_042123627.1">
    <property type="nucleotide sequence ID" value="XM_042267693.1"/>
</dbReference>
<evidence type="ECO:0000256" key="7">
    <source>
        <dbReference type="SAM" id="SignalP"/>
    </source>
</evidence>
<dbReference type="Pfam" id="PF07686">
    <property type="entry name" value="V-set"/>
    <property type="match status" value="1"/>
</dbReference>
<proteinExistence type="inferred from homology"/>
<name>A0A6I9LTT3_PERMB</name>
<dbReference type="CDD" id="cd05774">
    <property type="entry name" value="IgV_CEACAM_D1"/>
    <property type="match status" value="1"/>
</dbReference>
<dbReference type="FunFam" id="2.60.40.10:FF:000340">
    <property type="entry name" value="Carcinoembryonic antigen-related cell adhesion molecule 1"/>
    <property type="match status" value="1"/>
</dbReference>
<dbReference type="InterPro" id="IPR003599">
    <property type="entry name" value="Ig_sub"/>
</dbReference>
<keyword evidence="2" id="KW-0325">Glycoprotein</keyword>
<dbReference type="Ensembl" id="ENSPEMT00000016097.2">
    <property type="protein sequence ID" value="ENSPEMP00000011905.1"/>
    <property type="gene ID" value="ENSPEMG00000012395.2"/>
</dbReference>
<evidence type="ECO:0000256" key="4">
    <source>
        <dbReference type="ARBA" id="ARBA00038222"/>
    </source>
</evidence>
<comment type="similarity">
    <text evidence="4">Belongs to the immunoglobulin superfamily. CEA family.</text>
</comment>
<evidence type="ECO:0000256" key="1">
    <source>
        <dbReference type="ARBA" id="ARBA00022729"/>
    </source>
</evidence>
<reference evidence="9" key="2">
    <citation type="submission" date="2025-08" db="UniProtKB">
        <authorList>
            <consortium name="Ensembl"/>
        </authorList>
    </citation>
    <scope>IDENTIFICATION</scope>
</reference>
<evidence type="ECO:0000256" key="3">
    <source>
        <dbReference type="ARBA" id="ARBA00023319"/>
    </source>
</evidence>
<keyword evidence="3" id="KW-0393">Immunoglobulin domain</keyword>
<dbReference type="InterPro" id="IPR003598">
    <property type="entry name" value="Ig_sub2"/>
</dbReference>
<dbReference type="GO" id="GO:0005886">
    <property type="term" value="C:plasma membrane"/>
    <property type="evidence" value="ECO:0007669"/>
    <property type="project" value="TreeGrafter"/>
</dbReference>
<dbReference type="CTD" id="634"/>
<evidence type="ECO:0000256" key="5">
    <source>
        <dbReference type="SAM" id="MobiDB-lite"/>
    </source>
</evidence>
<dbReference type="PANTHER" id="PTHR44427:SF1">
    <property type="entry name" value="CARCINOEMBRYONIC ANTIGEN-RELATED CELL ADHESION MOLECULE 1"/>
    <property type="match status" value="1"/>
</dbReference>
<feature type="region of interest" description="Disordered" evidence="5">
    <location>
        <begin position="281"/>
        <end position="343"/>
    </location>
</feature>
<dbReference type="FunFam" id="2.60.40.10:FF:000244">
    <property type="entry name" value="carcinoembryonic antigen-related cell adhesion molecule 16"/>
    <property type="match status" value="1"/>
</dbReference>
<reference evidence="9 10" key="1">
    <citation type="submission" date="2018-10" db="EMBL/GenBank/DDBJ databases">
        <title>Improved assembly of the deer mouse Peromyscus maniculatus genome.</title>
        <authorList>
            <person name="Lassance J.-M."/>
            <person name="Hoekstra H.E."/>
        </authorList>
    </citation>
    <scope>NUCLEOTIDE SEQUENCE [LARGE SCALE GENOMIC DNA]</scope>
</reference>
<evidence type="ECO:0000259" key="8">
    <source>
        <dbReference type="PROSITE" id="PS50835"/>
    </source>
</evidence>
<dbReference type="CDD" id="cd12087">
    <property type="entry name" value="TM_EGFR-like"/>
    <property type="match status" value="1"/>
</dbReference>
<keyword evidence="1 7" id="KW-0732">Signal</keyword>
<evidence type="ECO:0000313" key="10">
    <source>
        <dbReference type="Proteomes" id="UP000694547"/>
    </source>
</evidence>
<dbReference type="Gene3D" id="2.60.40.10">
    <property type="entry name" value="Immunoglobulins"/>
    <property type="match status" value="2"/>
</dbReference>
<dbReference type="GO" id="GO:0009986">
    <property type="term" value="C:cell surface"/>
    <property type="evidence" value="ECO:0007669"/>
    <property type="project" value="TreeGrafter"/>
</dbReference>
<feature type="domain" description="Ig-like" evidence="8">
    <location>
        <begin position="147"/>
        <end position="231"/>
    </location>
</feature>
<keyword evidence="6" id="KW-0812">Transmembrane</keyword>
<dbReference type="SUPFAM" id="SSF48726">
    <property type="entry name" value="Immunoglobulin"/>
    <property type="match status" value="2"/>
</dbReference>
<reference evidence="9" key="3">
    <citation type="submission" date="2025-09" db="UniProtKB">
        <authorList>
            <consortium name="Ensembl"/>
        </authorList>
    </citation>
    <scope>IDENTIFICATION</scope>
</reference>